<keyword evidence="2" id="KW-1185">Reference proteome</keyword>
<sequence length="166" mass="19142">MRTIYWSYFNHDLRRNLKTSTLYTDYRNILIILTDGHLEAQTNQATGIAFYTGTYQQRTAVFNQLKAGNSISGAVSSIVPIMDCTDHFPDLEVEVLEAKARHATSPQEPYDPGTPRDFDILNKLWKDWFSKLEIKNAGEDCFNERVVAIDLTRQKIENFIKGNKEF</sequence>
<gene>
    <name evidence="1" type="ORF">FO440_22200</name>
</gene>
<organism evidence="1 2">
    <name type="scientific">Mucilaginibacter corticis</name>
    <dbReference type="NCBI Taxonomy" id="2597670"/>
    <lineage>
        <taxon>Bacteria</taxon>
        <taxon>Pseudomonadati</taxon>
        <taxon>Bacteroidota</taxon>
        <taxon>Sphingobacteriia</taxon>
        <taxon>Sphingobacteriales</taxon>
        <taxon>Sphingobacteriaceae</taxon>
        <taxon>Mucilaginibacter</taxon>
    </lineage>
</organism>
<dbReference type="Proteomes" id="UP000318733">
    <property type="component" value="Unassembled WGS sequence"/>
</dbReference>
<name>A0A556M9Q4_9SPHI</name>
<dbReference type="RefSeq" id="WP_144250512.1">
    <property type="nucleotide sequence ID" value="NZ_VLPK01000006.1"/>
</dbReference>
<dbReference type="EMBL" id="VLPK01000006">
    <property type="protein sequence ID" value="TSJ36545.1"/>
    <property type="molecule type" value="Genomic_DNA"/>
</dbReference>
<dbReference type="AlphaFoldDB" id="A0A556M9Q4"/>
<comment type="caution">
    <text evidence="1">The sequence shown here is derived from an EMBL/GenBank/DDBJ whole genome shotgun (WGS) entry which is preliminary data.</text>
</comment>
<evidence type="ECO:0000313" key="2">
    <source>
        <dbReference type="Proteomes" id="UP000318733"/>
    </source>
</evidence>
<protein>
    <submittedName>
        <fullName evidence="1">Uncharacterized protein</fullName>
    </submittedName>
</protein>
<evidence type="ECO:0000313" key="1">
    <source>
        <dbReference type="EMBL" id="TSJ36545.1"/>
    </source>
</evidence>
<accession>A0A556M9Q4</accession>
<dbReference type="OrthoDB" id="945646at2"/>
<proteinExistence type="predicted"/>
<reference evidence="1 2" key="1">
    <citation type="submission" date="2019-07" db="EMBL/GenBank/DDBJ databases">
        <authorList>
            <person name="Huq M.A."/>
        </authorList>
    </citation>
    <scope>NUCLEOTIDE SEQUENCE [LARGE SCALE GENOMIC DNA]</scope>
    <source>
        <strain evidence="1 2">MAH-19</strain>
    </source>
</reference>